<dbReference type="SUPFAM" id="SSF47413">
    <property type="entry name" value="lambda repressor-like DNA-binding domains"/>
    <property type="match status" value="1"/>
</dbReference>
<evidence type="ECO:0000259" key="4">
    <source>
        <dbReference type="PROSITE" id="PS50932"/>
    </source>
</evidence>
<dbReference type="CDD" id="cd01392">
    <property type="entry name" value="HTH_LacI"/>
    <property type="match status" value="1"/>
</dbReference>
<evidence type="ECO:0000313" key="5">
    <source>
        <dbReference type="EMBL" id="REG24302.1"/>
    </source>
</evidence>
<dbReference type="SUPFAM" id="SSF53822">
    <property type="entry name" value="Periplasmic binding protein-like I"/>
    <property type="match status" value="1"/>
</dbReference>
<dbReference type="CDD" id="cd06267">
    <property type="entry name" value="PBP1_LacI_sugar_binding-like"/>
    <property type="match status" value="1"/>
</dbReference>
<reference evidence="5 6" key="1">
    <citation type="submission" date="2018-08" db="EMBL/GenBank/DDBJ databases">
        <title>Genomic Encyclopedia of Type Strains, Phase IV (KMG-IV): sequencing the most valuable type-strain genomes for metagenomic binning, comparative biology and taxonomic classification.</title>
        <authorList>
            <person name="Goeker M."/>
        </authorList>
    </citation>
    <scope>NUCLEOTIDE SEQUENCE [LARGE SCALE GENOMIC DNA]</scope>
    <source>
        <strain evidence="5 6">DSM 17274</strain>
    </source>
</reference>
<dbReference type="Pfam" id="PF00356">
    <property type="entry name" value="LacI"/>
    <property type="match status" value="1"/>
</dbReference>
<keyword evidence="1" id="KW-0805">Transcription regulation</keyword>
<dbReference type="PRINTS" id="PR00036">
    <property type="entry name" value="HTHLACI"/>
</dbReference>
<dbReference type="Gene3D" id="3.40.50.2300">
    <property type="match status" value="2"/>
</dbReference>
<dbReference type="Gene3D" id="1.10.260.40">
    <property type="entry name" value="lambda repressor-like DNA-binding domains"/>
    <property type="match status" value="1"/>
</dbReference>
<dbReference type="Pfam" id="PF13377">
    <property type="entry name" value="Peripla_BP_3"/>
    <property type="match status" value="1"/>
</dbReference>
<dbReference type="EMBL" id="QUMW01000011">
    <property type="protein sequence ID" value="REG24302.1"/>
    <property type="molecule type" value="Genomic_DNA"/>
</dbReference>
<dbReference type="RefSeq" id="WP_162842302.1">
    <property type="nucleotide sequence ID" value="NZ_CBCSHX010000003.1"/>
</dbReference>
<name>A0A3E0AZV1_9STAP</name>
<dbReference type="GO" id="GO:0000976">
    <property type="term" value="F:transcription cis-regulatory region binding"/>
    <property type="evidence" value="ECO:0007669"/>
    <property type="project" value="TreeGrafter"/>
</dbReference>
<dbReference type="InterPro" id="IPR000843">
    <property type="entry name" value="HTH_LacI"/>
</dbReference>
<organism evidence="5 6">
    <name type="scientific">Jeotgalicoccus halotolerans</name>
    <dbReference type="NCBI Taxonomy" id="157227"/>
    <lineage>
        <taxon>Bacteria</taxon>
        <taxon>Bacillati</taxon>
        <taxon>Bacillota</taxon>
        <taxon>Bacilli</taxon>
        <taxon>Bacillales</taxon>
        <taxon>Staphylococcaceae</taxon>
        <taxon>Jeotgalicoccus</taxon>
    </lineage>
</organism>
<protein>
    <submittedName>
        <fullName evidence="5">LacI family transcriptional regulator</fullName>
    </submittedName>
</protein>
<dbReference type="PANTHER" id="PTHR30146">
    <property type="entry name" value="LACI-RELATED TRANSCRIPTIONAL REPRESSOR"/>
    <property type="match status" value="1"/>
</dbReference>
<evidence type="ECO:0000256" key="3">
    <source>
        <dbReference type="ARBA" id="ARBA00023163"/>
    </source>
</evidence>
<dbReference type="PANTHER" id="PTHR30146:SF154">
    <property type="entry name" value="TRANSCRIPTION REGULATOR, MEMBER OF GALR FAMILY"/>
    <property type="match status" value="1"/>
</dbReference>
<dbReference type="InterPro" id="IPR028082">
    <property type="entry name" value="Peripla_BP_I"/>
</dbReference>
<dbReference type="GO" id="GO:0003700">
    <property type="term" value="F:DNA-binding transcription factor activity"/>
    <property type="evidence" value="ECO:0007669"/>
    <property type="project" value="TreeGrafter"/>
</dbReference>
<proteinExistence type="predicted"/>
<feature type="domain" description="HTH lacI-type" evidence="4">
    <location>
        <begin position="2"/>
        <end position="56"/>
    </location>
</feature>
<evidence type="ECO:0000313" key="6">
    <source>
        <dbReference type="Proteomes" id="UP000257076"/>
    </source>
</evidence>
<dbReference type="Proteomes" id="UP000257076">
    <property type="component" value="Unassembled WGS sequence"/>
</dbReference>
<evidence type="ECO:0000256" key="1">
    <source>
        <dbReference type="ARBA" id="ARBA00023015"/>
    </source>
</evidence>
<keyword evidence="2" id="KW-0238">DNA-binding</keyword>
<comment type="caution">
    <text evidence="5">The sequence shown here is derived from an EMBL/GenBank/DDBJ whole genome shotgun (WGS) entry which is preliminary data.</text>
</comment>
<dbReference type="SMART" id="SM00354">
    <property type="entry name" value="HTH_LACI"/>
    <property type="match status" value="1"/>
</dbReference>
<sequence length="327" mass="37029">MVSSKDVAKKAGVSQSTVSRVINNPESVSKVKRDKVERVMKDLNYIPNSVARSLISNKTNQISLISGTLNNPFFVEATRTIVNAAYKKGFTVNVFFEEDVSRENLYKTVFSQKSEGIILSSMYYESQYFDELLKLGIPYIMFNRKHKNGGNFVEIDNYQAGYLGAQYLASKGHTNIHFFSGELEKSTFLNRYKGFCEALDELNIKYSDSNISITKQKPKLIEQELNKVLSFKNKPTALFAATDMIALTLIDCLQKMDYRIPEDIAIIGIDNTETLRHSSLNLTSIGPVEGEHLSSIAVEQLFKMIEEGEQNEFQRTIPCKLYERGTV</sequence>
<dbReference type="PROSITE" id="PS50932">
    <property type="entry name" value="HTH_LACI_2"/>
    <property type="match status" value="1"/>
</dbReference>
<accession>A0A3E0AZV1</accession>
<evidence type="ECO:0000256" key="2">
    <source>
        <dbReference type="ARBA" id="ARBA00023125"/>
    </source>
</evidence>
<dbReference type="InterPro" id="IPR046335">
    <property type="entry name" value="LacI/GalR-like_sensor"/>
</dbReference>
<keyword evidence="6" id="KW-1185">Reference proteome</keyword>
<dbReference type="InterPro" id="IPR010982">
    <property type="entry name" value="Lambda_DNA-bd_dom_sf"/>
</dbReference>
<keyword evidence="3" id="KW-0804">Transcription</keyword>
<dbReference type="AlphaFoldDB" id="A0A3E0AZV1"/>
<gene>
    <name evidence="5" type="ORF">DFR63_1395</name>
</gene>